<dbReference type="SUPFAM" id="SSF57959">
    <property type="entry name" value="Leucine zipper domain"/>
    <property type="match status" value="1"/>
</dbReference>
<dbReference type="RefSeq" id="XP_024721535.1">
    <property type="nucleotide sequence ID" value="XM_024866582.1"/>
</dbReference>
<dbReference type="InterPro" id="IPR021833">
    <property type="entry name" value="DUF3425"/>
</dbReference>
<dbReference type="STRING" id="857342.A0A2T3B3P9"/>
<feature type="region of interest" description="Disordered" evidence="1">
    <location>
        <begin position="90"/>
        <end position="112"/>
    </location>
</feature>
<dbReference type="Gene3D" id="1.20.5.170">
    <property type="match status" value="1"/>
</dbReference>
<reference evidence="2 3" key="1">
    <citation type="journal article" date="2018" name="New Phytol.">
        <title>Comparative genomics and transcriptomics depict ericoid mycorrhizal fungi as versatile saprotrophs and plant mutualists.</title>
        <authorList>
            <person name="Martino E."/>
            <person name="Morin E."/>
            <person name="Grelet G.A."/>
            <person name="Kuo A."/>
            <person name="Kohler A."/>
            <person name="Daghino S."/>
            <person name="Barry K.W."/>
            <person name="Cichocki N."/>
            <person name="Clum A."/>
            <person name="Dockter R.B."/>
            <person name="Hainaut M."/>
            <person name="Kuo R.C."/>
            <person name="LaButti K."/>
            <person name="Lindahl B.D."/>
            <person name="Lindquist E.A."/>
            <person name="Lipzen A."/>
            <person name="Khouja H.R."/>
            <person name="Magnuson J."/>
            <person name="Murat C."/>
            <person name="Ohm R.A."/>
            <person name="Singer S.W."/>
            <person name="Spatafora J.W."/>
            <person name="Wang M."/>
            <person name="Veneault-Fourrey C."/>
            <person name="Henrissat B."/>
            <person name="Grigoriev I.V."/>
            <person name="Martin F.M."/>
            <person name="Perotto S."/>
        </authorList>
    </citation>
    <scope>NUCLEOTIDE SEQUENCE [LARGE SCALE GENOMIC DNA]</scope>
    <source>
        <strain evidence="2 3">ATCC 22711</strain>
    </source>
</reference>
<dbReference type="PANTHER" id="PTHR38116:SF9">
    <property type="entry name" value="BZIP DOMAIN-CONTAINING PROTEIN"/>
    <property type="match status" value="1"/>
</dbReference>
<name>A0A2T3B3P9_AMORE</name>
<dbReference type="CDD" id="cd14688">
    <property type="entry name" value="bZIP_YAP"/>
    <property type="match status" value="1"/>
</dbReference>
<accession>A0A2T3B3P9</accession>
<dbReference type="AlphaFoldDB" id="A0A2T3B3P9"/>
<evidence type="ECO:0000256" key="1">
    <source>
        <dbReference type="SAM" id="MobiDB-lite"/>
    </source>
</evidence>
<feature type="region of interest" description="Disordered" evidence="1">
    <location>
        <begin position="1"/>
        <end position="68"/>
    </location>
</feature>
<dbReference type="EMBL" id="KZ679010">
    <property type="protein sequence ID" value="PSS20265.1"/>
    <property type="molecule type" value="Genomic_DNA"/>
</dbReference>
<feature type="compositionally biased region" description="Low complexity" evidence="1">
    <location>
        <begin position="179"/>
        <end position="192"/>
    </location>
</feature>
<dbReference type="InterPro" id="IPR046347">
    <property type="entry name" value="bZIP_sf"/>
</dbReference>
<sequence>MSMQTTVTRRAQHYSLSTTMDPAAEKEERKREYNRLAQREFRRRRKEHLKTLEQAQREQSTEQTEEIERLRHQNEELRRENEALKAQIYGPSSSSSHDLMSNPLSVPPLSNERAYSLSPSISAASMSGAGSPPPSLGSGMMGLTLTSTMLPPSLVTYADPSALSDQPYSMVPPSGIRHSSQSSPESSGYGSSRPAMGASFHNLNVPGTIPTQASHLPHSRGSGSQLSSTMMGPYSRSKAKADIMEMFRPLTSDPSVATSSERHLAVLRSLSDSLPGVLKPSKNQLETPHYYGIDLVPSPSLRERLLNVTADVAQTFLSEIGITSGGERNEMGQLIVWGDDAFNETTWEFSQTTLERWGWFLGREWVQRSNFWRQQRGAPQLPDW</sequence>
<keyword evidence="3" id="KW-1185">Reference proteome</keyword>
<dbReference type="GeneID" id="36574663"/>
<organism evidence="2 3">
    <name type="scientific">Amorphotheca resinae ATCC 22711</name>
    <dbReference type="NCBI Taxonomy" id="857342"/>
    <lineage>
        <taxon>Eukaryota</taxon>
        <taxon>Fungi</taxon>
        <taxon>Dikarya</taxon>
        <taxon>Ascomycota</taxon>
        <taxon>Pezizomycotina</taxon>
        <taxon>Leotiomycetes</taxon>
        <taxon>Helotiales</taxon>
        <taxon>Amorphothecaceae</taxon>
        <taxon>Amorphotheca</taxon>
    </lineage>
</organism>
<feature type="compositionally biased region" description="Polar residues" evidence="1">
    <location>
        <begin position="1"/>
        <end position="20"/>
    </location>
</feature>
<feature type="compositionally biased region" description="Basic and acidic residues" evidence="1">
    <location>
        <begin position="23"/>
        <end position="40"/>
    </location>
</feature>
<evidence type="ECO:0008006" key="4">
    <source>
        <dbReference type="Google" id="ProtNLM"/>
    </source>
</evidence>
<evidence type="ECO:0000313" key="2">
    <source>
        <dbReference type="EMBL" id="PSS20265.1"/>
    </source>
</evidence>
<dbReference type="InParanoid" id="A0A2T3B3P9"/>
<evidence type="ECO:0000313" key="3">
    <source>
        <dbReference type="Proteomes" id="UP000241818"/>
    </source>
</evidence>
<protein>
    <recommendedName>
        <fullName evidence="4">BZIP domain-containing protein</fullName>
    </recommendedName>
</protein>
<feature type="region of interest" description="Disordered" evidence="1">
    <location>
        <begin position="166"/>
        <end position="232"/>
    </location>
</feature>
<feature type="compositionally biased region" description="Polar residues" evidence="1">
    <location>
        <begin position="90"/>
        <end position="104"/>
    </location>
</feature>
<dbReference type="GO" id="GO:0003700">
    <property type="term" value="F:DNA-binding transcription factor activity"/>
    <property type="evidence" value="ECO:0007669"/>
    <property type="project" value="InterPro"/>
</dbReference>
<dbReference type="OrthoDB" id="2245989at2759"/>
<dbReference type="Proteomes" id="UP000241818">
    <property type="component" value="Unassembled WGS sequence"/>
</dbReference>
<dbReference type="Pfam" id="PF11905">
    <property type="entry name" value="DUF3425"/>
    <property type="match status" value="1"/>
</dbReference>
<feature type="compositionally biased region" description="Polar residues" evidence="1">
    <location>
        <begin position="221"/>
        <end position="230"/>
    </location>
</feature>
<proteinExistence type="predicted"/>
<dbReference type="PANTHER" id="PTHR38116">
    <property type="entry name" value="CHROMOSOME 7, WHOLE GENOME SHOTGUN SEQUENCE"/>
    <property type="match status" value="1"/>
</dbReference>
<feature type="compositionally biased region" description="Basic and acidic residues" evidence="1">
    <location>
        <begin position="49"/>
        <end position="68"/>
    </location>
</feature>
<gene>
    <name evidence="2" type="ORF">M430DRAFT_34600</name>
</gene>